<dbReference type="InterPro" id="IPR003960">
    <property type="entry name" value="ATPase_AAA_CS"/>
</dbReference>
<dbReference type="InterPro" id="IPR050747">
    <property type="entry name" value="Mitochondrial_chaperone_BCS1"/>
</dbReference>
<dbReference type="Pfam" id="PF25426">
    <property type="entry name" value="AAA_lid_BCS1"/>
    <property type="match status" value="1"/>
</dbReference>
<dbReference type="SUPFAM" id="SSF52540">
    <property type="entry name" value="P-loop containing nucleoside triphosphate hydrolases"/>
    <property type="match status" value="1"/>
</dbReference>
<keyword evidence="3" id="KW-0812">Transmembrane</keyword>
<comment type="caution">
    <text evidence="15">The sequence shown here is derived from an EMBL/GenBank/DDBJ whole genome shotgun (WGS) entry which is preliminary data.</text>
</comment>
<dbReference type="PROSITE" id="PS00674">
    <property type="entry name" value="AAA"/>
    <property type="match status" value="1"/>
</dbReference>
<dbReference type="InterPro" id="IPR003959">
    <property type="entry name" value="ATPase_AAA_core"/>
</dbReference>
<dbReference type="InterPro" id="IPR014851">
    <property type="entry name" value="BCS1_N"/>
</dbReference>
<dbReference type="Gene3D" id="3.40.50.300">
    <property type="entry name" value="P-loop containing nucleotide triphosphate hydrolases"/>
    <property type="match status" value="1"/>
</dbReference>
<proteinExistence type="inferred from homology"/>
<evidence type="ECO:0000313" key="16">
    <source>
        <dbReference type="Proteomes" id="UP000886523"/>
    </source>
</evidence>
<evidence type="ECO:0008006" key="17">
    <source>
        <dbReference type="Google" id="ProtNLM"/>
    </source>
</evidence>
<accession>A0A9P6B3N8</accession>
<evidence type="ECO:0000256" key="9">
    <source>
        <dbReference type="ARBA" id="ARBA00023128"/>
    </source>
</evidence>
<protein>
    <recommendedName>
        <fullName evidence="17">P-loop containing nucleoside triphosphate hydrolase protein</fullName>
    </recommendedName>
</protein>
<keyword evidence="10" id="KW-0472">Membrane</keyword>
<dbReference type="EMBL" id="MU128934">
    <property type="protein sequence ID" value="KAF9517144.1"/>
    <property type="molecule type" value="Genomic_DNA"/>
</dbReference>
<evidence type="ECO:0000256" key="12">
    <source>
        <dbReference type="RuleBase" id="RU003651"/>
    </source>
</evidence>
<evidence type="ECO:0000313" key="15">
    <source>
        <dbReference type="EMBL" id="KAF9517144.1"/>
    </source>
</evidence>
<evidence type="ECO:0000256" key="4">
    <source>
        <dbReference type="ARBA" id="ARBA00022741"/>
    </source>
</evidence>
<dbReference type="SMART" id="SM00382">
    <property type="entry name" value="AAA"/>
    <property type="match status" value="1"/>
</dbReference>
<evidence type="ECO:0000256" key="10">
    <source>
        <dbReference type="ARBA" id="ARBA00023136"/>
    </source>
</evidence>
<sequence length="625" mass="68172">MIPDGVQAILAAVQNVTAGSNVSYSPGGAQLKPQLSDIPSFLAFILSMGGLGDWLKLFIFGGLVESARRLFTMAYNALLASFVLTLHFDGDETPYQWLMVWLSKQEAWTKARTIHVSSQNFGLKNNGVLLVPGEETDGKEGARPLSMLPNFDTTHSLWFRRRLMRVTRSKKYLGEGQVENSLMIQVFTRSHKTVHALLLEAKQQYEAETESRVSVFVADTYNNWYYAGSRPKRSMDSVVIPADVKELLIEDAKDFMMSESWYGQRGIPWQRGWLLYGVPGSGKTSIIQALAGTLGINIYVVSLAKRGLDDTNLSELLNSIPSRSIVLMEDIDAAFTRTVTREAPIDPQVAVSGPPTQSATSTITLSGLLNAIDGVQAQQGRLLFATTNKYTALDPALVRPGRLDVHIEFKLATKWQAAELFKRFYPIDDVTLSPPPVPNDSNEVDAVEGDLSELSEKASVFSSVSSSDTRVEMPDLMTTTTGTMIHQAARSRHSKAPRLTPEQLRTLAQGFADCIPEEELSMASLQGHLMMHKTRPDEAVRTAPAFVIKQREVRAKARTIAETAPVAPVIPAPLIGPVAPVALVGTVTPVTSISPLPSVSHPSLVPPTDDPSPALVPVVETTASL</sequence>
<evidence type="ECO:0000256" key="6">
    <source>
        <dbReference type="ARBA" id="ARBA00022801"/>
    </source>
</evidence>
<evidence type="ECO:0000256" key="1">
    <source>
        <dbReference type="ARBA" id="ARBA00004434"/>
    </source>
</evidence>
<feature type="domain" description="BCS1 N-terminal" evidence="14">
    <location>
        <begin position="58"/>
        <end position="238"/>
    </location>
</feature>
<evidence type="ECO:0000256" key="5">
    <source>
        <dbReference type="ARBA" id="ARBA00022792"/>
    </source>
</evidence>
<evidence type="ECO:0000256" key="7">
    <source>
        <dbReference type="ARBA" id="ARBA00022840"/>
    </source>
</evidence>
<feature type="domain" description="AAA+ ATPase" evidence="13">
    <location>
        <begin position="269"/>
        <end position="413"/>
    </location>
</feature>
<dbReference type="AlphaFoldDB" id="A0A9P6B3N8"/>
<dbReference type="SMART" id="SM01024">
    <property type="entry name" value="BCS1_N"/>
    <property type="match status" value="1"/>
</dbReference>
<reference evidence="15" key="1">
    <citation type="journal article" date="2020" name="Nat. Commun.">
        <title>Large-scale genome sequencing of mycorrhizal fungi provides insights into the early evolution of symbiotic traits.</title>
        <authorList>
            <person name="Miyauchi S."/>
            <person name="Kiss E."/>
            <person name="Kuo A."/>
            <person name="Drula E."/>
            <person name="Kohler A."/>
            <person name="Sanchez-Garcia M."/>
            <person name="Morin E."/>
            <person name="Andreopoulos B."/>
            <person name="Barry K.W."/>
            <person name="Bonito G."/>
            <person name="Buee M."/>
            <person name="Carver A."/>
            <person name="Chen C."/>
            <person name="Cichocki N."/>
            <person name="Clum A."/>
            <person name="Culley D."/>
            <person name="Crous P.W."/>
            <person name="Fauchery L."/>
            <person name="Girlanda M."/>
            <person name="Hayes R.D."/>
            <person name="Keri Z."/>
            <person name="LaButti K."/>
            <person name="Lipzen A."/>
            <person name="Lombard V."/>
            <person name="Magnuson J."/>
            <person name="Maillard F."/>
            <person name="Murat C."/>
            <person name="Nolan M."/>
            <person name="Ohm R.A."/>
            <person name="Pangilinan J."/>
            <person name="Pereira M.F."/>
            <person name="Perotto S."/>
            <person name="Peter M."/>
            <person name="Pfister S."/>
            <person name="Riley R."/>
            <person name="Sitrit Y."/>
            <person name="Stielow J.B."/>
            <person name="Szollosi G."/>
            <person name="Zifcakova L."/>
            <person name="Stursova M."/>
            <person name="Spatafora J.W."/>
            <person name="Tedersoo L."/>
            <person name="Vaario L.M."/>
            <person name="Yamada A."/>
            <person name="Yan M."/>
            <person name="Wang P."/>
            <person name="Xu J."/>
            <person name="Bruns T."/>
            <person name="Baldrian P."/>
            <person name="Vilgalys R."/>
            <person name="Dunand C."/>
            <person name="Henrissat B."/>
            <person name="Grigoriev I.V."/>
            <person name="Hibbett D."/>
            <person name="Nagy L.G."/>
            <person name="Martin F.M."/>
        </authorList>
    </citation>
    <scope>NUCLEOTIDE SEQUENCE</scope>
    <source>
        <strain evidence="15">UP504</strain>
    </source>
</reference>
<evidence type="ECO:0000256" key="2">
    <source>
        <dbReference type="ARBA" id="ARBA00007448"/>
    </source>
</evidence>
<organism evidence="15 16">
    <name type="scientific">Hydnum rufescens UP504</name>
    <dbReference type="NCBI Taxonomy" id="1448309"/>
    <lineage>
        <taxon>Eukaryota</taxon>
        <taxon>Fungi</taxon>
        <taxon>Dikarya</taxon>
        <taxon>Basidiomycota</taxon>
        <taxon>Agaricomycotina</taxon>
        <taxon>Agaricomycetes</taxon>
        <taxon>Cantharellales</taxon>
        <taxon>Hydnaceae</taxon>
        <taxon>Hydnum</taxon>
    </lineage>
</organism>
<dbReference type="InterPro" id="IPR057495">
    <property type="entry name" value="AAA_lid_BCS1"/>
</dbReference>
<dbReference type="GO" id="GO:0016887">
    <property type="term" value="F:ATP hydrolysis activity"/>
    <property type="evidence" value="ECO:0007669"/>
    <property type="project" value="InterPro"/>
</dbReference>
<dbReference type="GO" id="GO:0005743">
    <property type="term" value="C:mitochondrial inner membrane"/>
    <property type="evidence" value="ECO:0007669"/>
    <property type="project" value="UniProtKB-SubCell"/>
</dbReference>
<keyword evidence="16" id="KW-1185">Reference proteome</keyword>
<evidence type="ECO:0000256" key="8">
    <source>
        <dbReference type="ARBA" id="ARBA00022989"/>
    </source>
</evidence>
<dbReference type="Pfam" id="PF00004">
    <property type="entry name" value="AAA"/>
    <property type="match status" value="1"/>
</dbReference>
<keyword evidence="6" id="KW-0378">Hydrolase</keyword>
<comment type="catalytic activity">
    <reaction evidence="11">
        <text>ATP + H2O = ADP + phosphate + H(+)</text>
        <dbReference type="Rhea" id="RHEA:13065"/>
        <dbReference type="ChEBI" id="CHEBI:15377"/>
        <dbReference type="ChEBI" id="CHEBI:15378"/>
        <dbReference type="ChEBI" id="CHEBI:30616"/>
        <dbReference type="ChEBI" id="CHEBI:43474"/>
        <dbReference type="ChEBI" id="CHEBI:456216"/>
    </reaction>
    <physiologicalReaction direction="left-to-right" evidence="11">
        <dbReference type="Rhea" id="RHEA:13066"/>
    </physiologicalReaction>
</comment>
<dbReference type="GO" id="GO:0005524">
    <property type="term" value="F:ATP binding"/>
    <property type="evidence" value="ECO:0007669"/>
    <property type="project" value="UniProtKB-KW"/>
</dbReference>
<keyword evidence="9" id="KW-0496">Mitochondrion</keyword>
<dbReference type="OrthoDB" id="10251412at2759"/>
<dbReference type="InterPro" id="IPR003593">
    <property type="entry name" value="AAA+_ATPase"/>
</dbReference>
<keyword evidence="4 12" id="KW-0547">Nucleotide-binding</keyword>
<name>A0A9P6B3N8_9AGAM</name>
<dbReference type="PANTHER" id="PTHR23070">
    <property type="entry name" value="BCS1 AAA-TYPE ATPASE"/>
    <property type="match status" value="1"/>
</dbReference>
<comment type="subcellular location">
    <subcellularLocation>
        <location evidence="1">Mitochondrion inner membrane</location>
        <topology evidence="1">Single-pass membrane protein</topology>
    </subcellularLocation>
</comment>
<evidence type="ECO:0000256" key="11">
    <source>
        <dbReference type="ARBA" id="ARBA00048778"/>
    </source>
</evidence>
<evidence type="ECO:0000259" key="14">
    <source>
        <dbReference type="SMART" id="SM01024"/>
    </source>
</evidence>
<dbReference type="Proteomes" id="UP000886523">
    <property type="component" value="Unassembled WGS sequence"/>
</dbReference>
<dbReference type="CDD" id="cd19510">
    <property type="entry name" value="RecA-like_BCS1"/>
    <property type="match status" value="1"/>
</dbReference>
<keyword evidence="5" id="KW-0999">Mitochondrion inner membrane</keyword>
<dbReference type="Pfam" id="PF08740">
    <property type="entry name" value="BCS1_N"/>
    <property type="match status" value="1"/>
</dbReference>
<comment type="similarity">
    <text evidence="2">Belongs to the AAA ATPase family. BCS1 subfamily.</text>
</comment>
<keyword evidence="8" id="KW-1133">Transmembrane helix</keyword>
<evidence type="ECO:0000256" key="3">
    <source>
        <dbReference type="ARBA" id="ARBA00022692"/>
    </source>
</evidence>
<keyword evidence="7 12" id="KW-0067">ATP-binding</keyword>
<dbReference type="InterPro" id="IPR027417">
    <property type="entry name" value="P-loop_NTPase"/>
</dbReference>
<evidence type="ECO:0000259" key="13">
    <source>
        <dbReference type="SMART" id="SM00382"/>
    </source>
</evidence>
<gene>
    <name evidence="15" type="ORF">BS47DRAFT_1340173</name>
</gene>